<dbReference type="OMA" id="YSYMAPL"/>
<dbReference type="Gene3D" id="2.60.40.790">
    <property type="match status" value="1"/>
</dbReference>
<dbReference type="InterPro" id="IPR039321">
    <property type="entry name" value="IDM2/3-like"/>
</dbReference>
<dbReference type="OrthoDB" id="1211981at2759"/>
<dbReference type="FunFam" id="2.60.40.790:FF:000049">
    <property type="entry name" value="Increased DNA methylation 3"/>
    <property type="match status" value="1"/>
</dbReference>
<evidence type="ECO:0000259" key="2">
    <source>
        <dbReference type="PROSITE" id="PS01031"/>
    </source>
</evidence>
<dbReference type="CDD" id="cd06464">
    <property type="entry name" value="ACD_sHsps-like"/>
    <property type="match status" value="1"/>
</dbReference>
<gene>
    <name evidence="3" type="ORF">KP509_34G053900</name>
</gene>
<accession>A0A8T2QKI5</accession>
<reference evidence="3" key="1">
    <citation type="submission" date="2021-08" db="EMBL/GenBank/DDBJ databases">
        <title>WGS assembly of Ceratopteris richardii.</title>
        <authorList>
            <person name="Marchant D.B."/>
            <person name="Chen G."/>
            <person name="Jenkins J."/>
            <person name="Shu S."/>
            <person name="Leebens-Mack J."/>
            <person name="Grimwood J."/>
            <person name="Schmutz J."/>
            <person name="Soltis P."/>
            <person name="Soltis D."/>
            <person name="Chen Z.-H."/>
        </authorList>
    </citation>
    <scope>NUCLEOTIDE SEQUENCE</scope>
    <source>
        <strain evidence="3">Whitten #5841</strain>
        <tissue evidence="3">Leaf</tissue>
    </source>
</reference>
<comment type="caution">
    <text evidence="3">The sequence shown here is derived from an EMBL/GenBank/DDBJ whole genome shotgun (WGS) entry which is preliminary data.</text>
</comment>
<dbReference type="InterPro" id="IPR008978">
    <property type="entry name" value="HSP20-like_chaperone"/>
</dbReference>
<dbReference type="InterPro" id="IPR002068">
    <property type="entry name" value="A-crystallin/Hsp20_dom"/>
</dbReference>
<dbReference type="EMBL" id="CM035439">
    <property type="protein sequence ID" value="KAH7284429.1"/>
    <property type="molecule type" value="Genomic_DNA"/>
</dbReference>
<protein>
    <recommendedName>
        <fullName evidence="2">SHSP domain-containing protein</fullName>
    </recommendedName>
</protein>
<feature type="domain" description="SHSP" evidence="2">
    <location>
        <begin position="315"/>
        <end position="437"/>
    </location>
</feature>
<dbReference type="GO" id="GO:0005634">
    <property type="term" value="C:nucleus"/>
    <property type="evidence" value="ECO:0007669"/>
    <property type="project" value="TreeGrafter"/>
</dbReference>
<dbReference type="AlphaFoldDB" id="A0A8T2QKI5"/>
<evidence type="ECO:0000313" key="4">
    <source>
        <dbReference type="Proteomes" id="UP000825935"/>
    </source>
</evidence>
<dbReference type="Proteomes" id="UP000825935">
    <property type="component" value="Chromosome 34"/>
</dbReference>
<proteinExistence type="inferred from homology"/>
<dbReference type="PROSITE" id="PS01031">
    <property type="entry name" value="SHSP"/>
    <property type="match status" value="1"/>
</dbReference>
<dbReference type="PANTHER" id="PTHR34661">
    <property type="entry name" value="INCREASED DNA METHYLATION 3"/>
    <property type="match status" value="1"/>
</dbReference>
<organism evidence="3 4">
    <name type="scientific">Ceratopteris richardii</name>
    <name type="common">Triangle waterfern</name>
    <dbReference type="NCBI Taxonomy" id="49495"/>
    <lineage>
        <taxon>Eukaryota</taxon>
        <taxon>Viridiplantae</taxon>
        <taxon>Streptophyta</taxon>
        <taxon>Embryophyta</taxon>
        <taxon>Tracheophyta</taxon>
        <taxon>Polypodiopsida</taxon>
        <taxon>Polypodiidae</taxon>
        <taxon>Polypodiales</taxon>
        <taxon>Pteridineae</taxon>
        <taxon>Pteridaceae</taxon>
        <taxon>Parkerioideae</taxon>
        <taxon>Ceratopteris</taxon>
    </lineage>
</organism>
<keyword evidence="4" id="KW-1185">Reference proteome</keyword>
<evidence type="ECO:0000256" key="1">
    <source>
        <dbReference type="PROSITE-ProRule" id="PRU00285"/>
    </source>
</evidence>
<comment type="similarity">
    <text evidence="1">Belongs to the small heat shock protein (HSP20) family.</text>
</comment>
<dbReference type="SUPFAM" id="SSF49764">
    <property type="entry name" value="HSP20-like chaperones"/>
    <property type="match status" value="1"/>
</dbReference>
<sequence length="437" mass="49641">MMDGQYRYGMVDRPHPPYHGEEDAGTMVSLPRPRVGASTNDQRFLLVFVLGTYFGPDIKHETPRKSALQRASLRLPSYTSHDLFRSVFKIAEIESIYYFVLRHAHPSARVKLQSLYKFLHGHLAPPVKEPLEDERQFPSLFPHHLHRHARFKGTYKVVESIVFINNPDISYIRPQDLARFRKLSGLTDLAIDAFQARNYQHGLRSDRDDDRFARFHAMAEVHRSLQDHERDYRALALSVCEDAKKRRKTDPVELLPPPLQTFSPLEDEKPCWFDPNDKMGATMLLLSSPPTIERWNNIINAAKPAVVYTGTAAMRQGGPLFGAVDIGEAEDAYFFRAALPGVKRDEGEFSCQVESDGKVTIRGSTTTGEPQIERGSRMFNMHTQFLCPPGPFTISFRLPGPVEPCEFPSTFGTDGIFEAVVMKQKTKAVSAYLTFEH</sequence>
<dbReference type="PANTHER" id="PTHR34661:SF1">
    <property type="entry name" value="INCREASED DNA METHYLATION 3"/>
    <property type="match status" value="1"/>
</dbReference>
<evidence type="ECO:0000313" key="3">
    <source>
        <dbReference type="EMBL" id="KAH7284429.1"/>
    </source>
</evidence>
<name>A0A8T2QKI5_CERRI</name>